<comment type="function">
    <text evidence="17">Catalyzes the dehydration of the S-form of NAD(P)HX at the expense of ADP, which is converted to AMP. Together with NAD(P)HX epimerase, which catalyzes the epimerization of the S- and R-forms, the enzyme allows the repair of both epimers of NAD(P)HX, a damaged form of NAD(P)H that is a result of enzymatic or heat-dependent hydration.</text>
</comment>
<dbReference type="PROSITE" id="PS01050">
    <property type="entry name" value="YJEF_C_2"/>
    <property type="match status" value="1"/>
</dbReference>
<keyword evidence="8 17" id="KW-0521">NADP</keyword>
<feature type="binding site" evidence="17">
    <location>
        <position position="376"/>
    </location>
    <ligand>
        <name>(6S)-NADPHX</name>
        <dbReference type="ChEBI" id="CHEBI:64076"/>
    </ligand>
</feature>
<dbReference type="PANTHER" id="PTHR12592:SF0">
    <property type="entry name" value="ATP-DEPENDENT (S)-NAD(P)H-HYDRATE DEHYDRATASE"/>
    <property type="match status" value="1"/>
</dbReference>
<evidence type="ECO:0000256" key="8">
    <source>
        <dbReference type="ARBA" id="ARBA00022857"/>
    </source>
</evidence>
<comment type="similarity">
    <text evidence="18">Belongs to the NnrE/AIBP family.</text>
</comment>
<dbReference type="NCBIfam" id="TIGR00197">
    <property type="entry name" value="yjeF_nterm"/>
    <property type="match status" value="1"/>
</dbReference>
<dbReference type="InterPro" id="IPR017953">
    <property type="entry name" value="Carbohydrate_kinase_pred_CS"/>
</dbReference>
<dbReference type="PROSITE" id="PS51383">
    <property type="entry name" value="YJEF_C_3"/>
    <property type="match status" value="1"/>
</dbReference>
<evidence type="ECO:0000256" key="7">
    <source>
        <dbReference type="ARBA" id="ARBA00022840"/>
    </source>
</evidence>
<feature type="binding site" evidence="18">
    <location>
        <begin position="129"/>
        <end position="135"/>
    </location>
    <ligand>
        <name>(6S)-NADPHX</name>
        <dbReference type="ChEBI" id="CHEBI:64076"/>
    </ligand>
</feature>
<comment type="function">
    <text evidence="18">Catalyzes the epimerization of the S- and R-forms of NAD(P)HX, a damaged form of NAD(P)H that is a result of enzymatic or heat-dependent hydration. This is a prerequisite for the S-specific NAD(P)H-hydrate dehydratase to allow the repair of both epimers of NAD(P)HX.</text>
</comment>
<protein>
    <recommendedName>
        <fullName evidence="19">Bifunctional NAD(P)H-hydrate repair enzyme</fullName>
    </recommendedName>
    <alternativeName>
        <fullName evidence="19">Nicotinamide nucleotide repair protein</fullName>
    </alternativeName>
    <domain>
        <recommendedName>
            <fullName evidence="19">ADP-dependent (S)-NAD(P)H-hydrate dehydratase</fullName>
            <ecNumber evidence="19">4.2.1.136</ecNumber>
        </recommendedName>
        <alternativeName>
            <fullName evidence="19">ADP-dependent NAD(P)HX dehydratase</fullName>
        </alternativeName>
    </domain>
    <domain>
        <recommendedName>
            <fullName evidence="19">NAD(P)H-hydrate epimerase</fullName>
            <ecNumber evidence="19">5.1.99.6</ecNumber>
        </recommendedName>
    </domain>
</protein>
<evidence type="ECO:0000256" key="2">
    <source>
        <dbReference type="ARBA" id="ARBA00000909"/>
    </source>
</evidence>
<dbReference type="EC" id="5.1.99.6" evidence="19"/>
<name>A0ABP8FPY7_9BACT</name>
<keyword evidence="6 17" id="KW-0547">Nucleotide-binding</keyword>
<evidence type="ECO:0000256" key="9">
    <source>
        <dbReference type="ARBA" id="ARBA00022958"/>
    </source>
</evidence>
<comment type="catalytic activity">
    <reaction evidence="2 18 19">
        <text>(6R)-NADPHX = (6S)-NADPHX</text>
        <dbReference type="Rhea" id="RHEA:32227"/>
        <dbReference type="ChEBI" id="CHEBI:64076"/>
        <dbReference type="ChEBI" id="CHEBI:64077"/>
        <dbReference type="EC" id="5.1.99.6"/>
    </reaction>
</comment>
<comment type="similarity">
    <text evidence="3 19">In the N-terminal section; belongs to the NnrE/AIBP family.</text>
</comment>
<evidence type="ECO:0000259" key="21">
    <source>
        <dbReference type="PROSITE" id="PS51385"/>
    </source>
</evidence>
<feature type="binding site" evidence="17">
    <location>
        <position position="261"/>
    </location>
    <ligand>
        <name>(6S)-NADPHX</name>
        <dbReference type="ChEBI" id="CHEBI:64076"/>
    </ligand>
</feature>
<keyword evidence="10 17" id="KW-0520">NAD</keyword>
<accession>A0ABP8FPY7</accession>
<feature type="binding site" evidence="17">
    <location>
        <position position="440"/>
    </location>
    <ligand>
        <name>AMP</name>
        <dbReference type="ChEBI" id="CHEBI:456215"/>
    </ligand>
</feature>
<feature type="binding site" evidence="18">
    <location>
        <position position="161"/>
    </location>
    <ligand>
        <name>K(+)</name>
        <dbReference type="ChEBI" id="CHEBI:29103"/>
    </ligand>
</feature>
<dbReference type="EMBL" id="BAABFN010000002">
    <property type="protein sequence ID" value="GAA4308622.1"/>
    <property type="molecule type" value="Genomic_DNA"/>
</dbReference>
<dbReference type="PROSITE" id="PS51385">
    <property type="entry name" value="YJEF_N"/>
    <property type="match status" value="1"/>
</dbReference>
<comment type="caution">
    <text evidence="18">Lacks conserved residue(s) required for the propagation of feature annotation.</text>
</comment>
<dbReference type="InterPro" id="IPR030677">
    <property type="entry name" value="Nnr"/>
</dbReference>
<evidence type="ECO:0000256" key="5">
    <source>
        <dbReference type="ARBA" id="ARBA00022723"/>
    </source>
</evidence>
<evidence type="ECO:0000256" key="17">
    <source>
        <dbReference type="HAMAP-Rule" id="MF_01965"/>
    </source>
</evidence>
<keyword evidence="7 17" id="KW-0067">ATP-binding</keyword>
<feature type="binding site" evidence="17">
    <location>
        <begin position="411"/>
        <end position="415"/>
    </location>
    <ligand>
        <name>AMP</name>
        <dbReference type="ChEBI" id="CHEBI:456215"/>
    </ligand>
</feature>
<comment type="catalytic activity">
    <reaction evidence="15 17 19">
        <text>(6S)-NADHX + ADP = AMP + phosphate + NADH + H(+)</text>
        <dbReference type="Rhea" id="RHEA:32223"/>
        <dbReference type="ChEBI" id="CHEBI:15378"/>
        <dbReference type="ChEBI" id="CHEBI:43474"/>
        <dbReference type="ChEBI" id="CHEBI:57945"/>
        <dbReference type="ChEBI" id="CHEBI:64074"/>
        <dbReference type="ChEBI" id="CHEBI:456215"/>
        <dbReference type="ChEBI" id="CHEBI:456216"/>
        <dbReference type="EC" id="4.2.1.136"/>
    </reaction>
</comment>
<evidence type="ECO:0000256" key="16">
    <source>
        <dbReference type="ARBA" id="ARBA00049209"/>
    </source>
</evidence>
<gene>
    <name evidence="18" type="primary">nnrE</name>
    <name evidence="17" type="synonym">nnrD</name>
    <name evidence="22" type="ORF">GCM10023143_16100</name>
</gene>
<feature type="binding site" evidence="17">
    <location>
        <position position="325"/>
    </location>
    <ligand>
        <name>(6S)-NADPHX</name>
        <dbReference type="ChEBI" id="CHEBI:64076"/>
    </ligand>
</feature>
<dbReference type="InterPro" id="IPR036652">
    <property type="entry name" value="YjeF_N_dom_sf"/>
</dbReference>
<dbReference type="HAMAP" id="MF_01965">
    <property type="entry name" value="NADHX_dehydratase"/>
    <property type="match status" value="1"/>
</dbReference>
<feature type="binding site" evidence="18">
    <location>
        <position position="158"/>
    </location>
    <ligand>
        <name>(6S)-NADPHX</name>
        <dbReference type="ChEBI" id="CHEBI:64076"/>
    </ligand>
</feature>
<dbReference type="Proteomes" id="UP001501207">
    <property type="component" value="Unassembled WGS sequence"/>
</dbReference>
<dbReference type="InterPro" id="IPR029056">
    <property type="entry name" value="Ribokinase-like"/>
</dbReference>
<comment type="caution">
    <text evidence="22">The sequence shown here is derived from an EMBL/GenBank/DDBJ whole genome shotgun (WGS) entry which is preliminary data.</text>
</comment>
<proteinExistence type="inferred from homology"/>
<keyword evidence="23" id="KW-1185">Reference proteome</keyword>
<keyword evidence="11 18" id="KW-0413">Isomerase</keyword>
<reference evidence="23" key="1">
    <citation type="journal article" date="2019" name="Int. J. Syst. Evol. Microbiol.">
        <title>The Global Catalogue of Microorganisms (GCM) 10K type strain sequencing project: providing services to taxonomists for standard genome sequencing and annotation.</title>
        <authorList>
            <consortium name="The Broad Institute Genomics Platform"/>
            <consortium name="The Broad Institute Genome Sequencing Center for Infectious Disease"/>
            <person name="Wu L."/>
            <person name="Ma J."/>
        </authorList>
    </citation>
    <scope>NUCLEOTIDE SEQUENCE [LARGE SCALE GENOMIC DNA]</scope>
    <source>
        <strain evidence="23">JCM 17664</strain>
    </source>
</reference>
<evidence type="ECO:0000256" key="6">
    <source>
        <dbReference type="ARBA" id="ARBA00022741"/>
    </source>
</evidence>
<feature type="binding site" evidence="18">
    <location>
        <position position="58"/>
    </location>
    <ligand>
        <name>K(+)</name>
        <dbReference type="ChEBI" id="CHEBI:29103"/>
    </ligand>
</feature>
<dbReference type="HAMAP" id="MF_01966">
    <property type="entry name" value="NADHX_epimerase"/>
    <property type="match status" value="1"/>
</dbReference>
<evidence type="ECO:0000259" key="20">
    <source>
        <dbReference type="PROSITE" id="PS51383"/>
    </source>
</evidence>
<comment type="function">
    <text evidence="14 19">Bifunctional enzyme that catalyzes the epimerization of the S- and R-forms of NAD(P)HX and the dehydration of the S-form of NAD(P)HX at the expense of ADP, which is converted to AMP. This allows the repair of both epimers of NAD(P)HX, a damaged form of NAD(P)H that is a result of enzymatic or heat-dependent hydration.</text>
</comment>
<dbReference type="Pfam" id="PF01256">
    <property type="entry name" value="Carb_kinase"/>
    <property type="match status" value="1"/>
</dbReference>
<evidence type="ECO:0000256" key="19">
    <source>
        <dbReference type="PIRNR" id="PIRNR017184"/>
    </source>
</evidence>
<feature type="binding site" evidence="17">
    <location>
        <position position="441"/>
    </location>
    <ligand>
        <name>(6S)-NADPHX</name>
        <dbReference type="ChEBI" id="CHEBI:64076"/>
    </ligand>
</feature>
<comment type="catalytic activity">
    <reaction evidence="16 17 19">
        <text>(6S)-NADPHX + ADP = AMP + phosphate + NADPH + H(+)</text>
        <dbReference type="Rhea" id="RHEA:32235"/>
        <dbReference type="ChEBI" id="CHEBI:15378"/>
        <dbReference type="ChEBI" id="CHEBI:43474"/>
        <dbReference type="ChEBI" id="CHEBI:57783"/>
        <dbReference type="ChEBI" id="CHEBI:64076"/>
        <dbReference type="ChEBI" id="CHEBI:456215"/>
        <dbReference type="ChEBI" id="CHEBI:456216"/>
        <dbReference type="EC" id="4.2.1.136"/>
    </reaction>
</comment>
<keyword evidence="5 18" id="KW-0479">Metal-binding</keyword>
<evidence type="ECO:0000256" key="1">
    <source>
        <dbReference type="ARBA" id="ARBA00000013"/>
    </source>
</evidence>
<dbReference type="EC" id="4.2.1.136" evidence="19"/>
<comment type="cofactor">
    <cofactor evidence="18 19">
        <name>K(+)</name>
        <dbReference type="ChEBI" id="CHEBI:29103"/>
    </cofactor>
    <text evidence="18 19">Binds 1 potassium ion per subunit.</text>
</comment>
<feature type="binding site" evidence="18">
    <location>
        <position position="125"/>
    </location>
    <ligand>
        <name>K(+)</name>
        <dbReference type="ChEBI" id="CHEBI:29103"/>
    </ligand>
</feature>
<evidence type="ECO:0000256" key="3">
    <source>
        <dbReference type="ARBA" id="ARBA00006001"/>
    </source>
</evidence>
<dbReference type="InterPro" id="IPR000631">
    <property type="entry name" value="CARKD"/>
</dbReference>
<sequence>MKVFTTPLIRDADAYTIRHLPISSTDLMEKAATACAHWICSRFPATVPVCVFCGTGNNGGDGLAVTRLLRARGYTAQAWLVTSADRLSPDCAINRERLEQAGEGPVMIRSATEFPLLPAGALVVDALLGTGLTRPLSGLMRDIVLRINDLHNPVISVDIPSGMYADQPPAKDGITVRATHTLSFMFYKLAFLLPASAPAAGKVTVLPIGLHPDYIAETPTPYQTIDARLIRRFYKKRAAFSHKGTYGHALLAAGSFGKMGAALLSARACLCSGAGLLSCRIPRCGYIPLQTALPEAMCLCDEEETHLVPGERDDTPYQSIGIGPGIGQHPDTVRALEQLLQGAGSPVVLDADALNILARHPELWKHVPAGSLLTPHPKEFERLFGPDADDFARLEKMRKACAEHSVYIILKGHHSCTCTPEGNFFFNTSGNAGMATAGSGDTLTGILTGLLAQRYTPLETALLGTYIHGRAGDHAAAALSPESMLASDIIDHLGAAFLEIAGTDMQH</sequence>
<dbReference type="CDD" id="cd01171">
    <property type="entry name" value="YXKO-related"/>
    <property type="match status" value="1"/>
</dbReference>
<dbReference type="NCBIfam" id="TIGR00196">
    <property type="entry name" value="yjeF_cterm"/>
    <property type="match status" value="1"/>
</dbReference>
<dbReference type="Pfam" id="PF03853">
    <property type="entry name" value="YjeF_N"/>
    <property type="match status" value="1"/>
</dbReference>
<evidence type="ECO:0000256" key="15">
    <source>
        <dbReference type="ARBA" id="ARBA00048238"/>
    </source>
</evidence>
<evidence type="ECO:0000256" key="18">
    <source>
        <dbReference type="HAMAP-Rule" id="MF_01966"/>
    </source>
</evidence>
<evidence type="ECO:0000256" key="4">
    <source>
        <dbReference type="ARBA" id="ARBA00009524"/>
    </source>
</evidence>
<dbReference type="PIRSF" id="PIRSF017184">
    <property type="entry name" value="Nnr"/>
    <property type="match status" value="1"/>
</dbReference>
<feature type="binding site" evidence="18">
    <location>
        <begin position="57"/>
        <end position="61"/>
    </location>
    <ligand>
        <name>(6S)-NADPHX</name>
        <dbReference type="ChEBI" id="CHEBI:64076"/>
    </ligand>
</feature>
<dbReference type="SUPFAM" id="SSF53613">
    <property type="entry name" value="Ribokinase-like"/>
    <property type="match status" value="1"/>
</dbReference>
<evidence type="ECO:0000313" key="22">
    <source>
        <dbReference type="EMBL" id="GAA4308622.1"/>
    </source>
</evidence>
<dbReference type="Gene3D" id="3.40.1190.20">
    <property type="match status" value="1"/>
</dbReference>
<comment type="subunit">
    <text evidence="17">Homotetramer.</text>
</comment>
<evidence type="ECO:0000256" key="12">
    <source>
        <dbReference type="ARBA" id="ARBA00023239"/>
    </source>
</evidence>
<comment type="similarity">
    <text evidence="4 19">In the C-terminal section; belongs to the NnrD/CARKD family.</text>
</comment>
<evidence type="ECO:0000256" key="13">
    <source>
        <dbReference type="ARBA" id="ARBA00023268"/>
    </source>
</evidence>
<dbReference type="Gene3D" id="3.40.50.10260">
    <property type="entry name" value="YjeF N-terminal domain"/>
    <property type="match status" value="1"/>
</dbReference>
<dbReference type="SUPFAM" id="SSF64153">
    <property type="entry name" value="YjeF N-terminal domain-like"/>
    <property type="match status" value="1"/>
</dbReference>
<dbReference type="InterPro" id="IPR004443">
    <property type="entry name" value="YjeF_N_dom"/>
</dbReference>
<feature type="domain" description="YjeF N-terminal" evidence="21">
    <location>
        <begin position="9"/>
        <end position="216"/>
    </location>
</feature>
<dbReference type="PANTHER" id="PTHR12592">
    <property type="entry name" value="ATP-DEPENDENT (S)-NAD(P)H-HYDRATE DEHYDRATASE FAMILY MEMBER"/>
    <property type="match status" value="1"/>
</dbReference>
<evidence type="ECO:0000256" key="10">
    <source>
        <dbReference type="ARBA" id="ARBA00023027"/>
    </source>
</evidence>
<keyword evidence="9 18" id="KW-0630">Potassium</keyword>
<keyword evidence="12 17" id="KW-0456">Lyase</keyword>
<evidence type="ECO:0000256" key="14">
    <source>
        <dbReference type="ARBA" id="ARBA00025153"/>
    </source>
</evidence>
<organism evidence="22 23">
    <name type="scientific">Compostibacter hankyongensis</name>
    <dbReference type="NCBI Taxonomy" id="1007089"/>
    <lineage>
        <taxon>Bacteria</taxon>
        <taxon>Pseudomonadati</taxon>
        <taxon>Bacteroidota</taxon>
        <taxon>Chitinophagia</taxon>
        <taxon>Chitinophagales</taxon>
        <taxon>Chitinophagaceae</taxon>
        <taxon>Compostibacter</taxon>
    </lineage>
</organism>
<dbReference type="RefSeq" id="WP_344978056.1">
    <property type="nucleotide sequence ID" value="NZ_BAABFN010000002.1"/>
</dbReference>
<feature type="domain" description="YjeF C-terminal" evidence="20">
    <location>
        <begin position="226"/>
        <end position="500"/>
    </location>
</feature>
<evidence type="ECO:0000256" key="11">
    <source>
        <dbReference type="ARBA" id="ARBA00023235"/>
    </source>
</evidence>
<comment type="catalytic activity">
    <reaction evidence="1 18 19">
        <text>(6R)-NADHX = (6S)-NADHX</text>
        <dbReference type="Rhea" id="RHEA:32215"/>
        <dbReference type="ChEBI" id="CHEBI:64074"/>
        <dbReference type="ChEBI" id="CHEBI:64075"/>
        <dbReference type="EC" id="5.1.99.6"/>
    </reaction>
</comment>
<keyword evidence="13" id="KW-0511">Multifunctional enzyme</keyword>
<comment type="similarity">
    <text evidence="17">Belongs to the NnrD/CARKD family.</text>
</comment>
<comment type="cofactor">
    <cofactor evidence="17">
        <name>Mg(2+)</name>
        <dbReference type="ChEBI" id="CHEBI:18420"/>
    </cofactor>
</comment>
<evidence type="ECO:0000313" key="23">
    <source>
        <dbReference type="Proteomes" id="UP001501207"/>
    </source>
</evidence>